<dbReference type="InterPro" id="IPR037284">
    <property type="entry name" value="SUF_FeS_clus_asmbl_SufBD_sf"/>
</dbReference>
<accession>A0A1G2PYS5</accession>
<sequence length="190" mass="21271">MQEITVIEREVRKLDYLWDSGNSAPRAILVRLVAAGAEVALRGFFFTRAREELAVRIEVRHEAPQTKSRVVLRGIAKDASSARIHEVAILQKGAKGAEAHVEAKAILTSDQARAELEPYLEIDEDEVRATHSAWVGPLEEDERFYLMSRGFSPAKADALLLAAFLAPVADFIPTRHATQRFSHFHTTSRR</sequence>
<proteinExistence type="inferred from homology"/>
<evidence type="ECO:0000313" key="4">
    <source>
        <dbReference type="Proteomes" id="UP000177865"/>
    </source>
</evidence>
<reference evidence="3 4" key="1">
    <citation type="journal article" date="2016" name="Nat. Commun.">
        <title>Thousands of microbial genomes shed light on interconnected biogeochemical processes in an aquifer system.</title>
        <authorList>
            <person name="Anantharaman K."/>
            <person name="Brown C.T."/>
            <person name="Hug L.A."/>
            <person name="Sharon I."/>
            <person name="Castelle C.J."/>
            <person name="Probst A.J."/>
            <person name="Thomas B.C."/>
            <person name="Singh A."/>
            <person name="Wilkins M.J."/>
            <person name="Karaoz U."/>
            <person name="Brodie E.L."/>
            <person name="Williams K.H."/>
            <person name="Hubbard S.S."/>
            <person name="Banfield J.F."/>
        </authorList>
    </citation>
    <scope>NUCLEOTIDE SEQUENCE [LARGE SCALE GENOMIC DNA]</scope>
</reference>
<dbReference type="Pfam" id="PF01458">
    <property type="entry name" value="SUFBD_core"/>
    <property type="match status" value="1"/>
</dbReference>
<dbReference type="GO" id="GO:0016226">
    <property type="term" value="P:iron-sulfur cluster assembly"/>
    <property type="evidence" value="ECO:0007669"/>
    <property type="project" value="InterPro"/>
</dbReference>
<dbReference type="AlphaFoldDB" id="A0A1G2PYS5"/>
<organism evidence="3 4">
    <name type="scientific">Candidatus Terrybacteria bacterium RIFCSPLOWO2_01_FULL_58_14</name>
    <dbReference type="NCBI Taxonomy" id="1802369"/>
    <lineage>
        <taxon>Bacteria</taxon>
        <taxon>Candidatus Terryibacteriota</taxon>
    </lineage>
</organism>
<evidence type="ECO:0000256" key="1">
    <source>
        <dbReference type="ARBA" id="ARBA00043967"/>
    </source>
</evidence>
<dbReference type="EMBL" id="MHSZ01000015">
    <property type="protein sequence ID" value="OHA53470.1"/>
    <property type="molecule type" value="Genomic_DNA"/>
</dbReference>
<evidence type="ECO:0000259" key="2">
    <source>
        <dbReference type="Pfam" id="PF01458"/>
    </source>
</evidence>
<dbReference type="SUPFAM" id="SSF101960">
    <property type="entry name" value="Stabilizer of iron transporter SufD"/>
    <property type="match status" value="1"/>
</dbReference>
<evidence type="ECO:0000313" key="3">
    <source>
        <dbReference type="EMBL" id="OHA53470.1"/>
    </source>
</evidence>
<comment type="caution">
    <text evidence="3">The sequence shown here is derived from an EMBL/GenBank/DDBJ whole genome shotgun (WGS) entry which is preliminary data.</text>
</comment>
<gene>
    <name evidence="3" type="ORF">A2991_01365</name>
</gene>
<dbReference type="InterPro" id="IPR055346">
    <property type="entry name" value="Fe-S_cluster_assembly_SufBD"/>
</dbReference>
<protein>
    <recommendedName>
        <fullName evidence="2">SUF system FeS cluster assembly SufBD core domain-containing protein</fullName>
    </recommendedName>
</protein>
<name>A0A1G2PYS5_9BACT</name>
<comment type="similarity">
    <text evidence="1">Belongs to the iron-sulfur cluster assembly SufBD family.</text>
</comment>
<dbReference type="PANTHER" id="PTHR30508:SF1">
    <property type="entry name" value="UPF0051 PROTEIN ABCI8, CHLOROPLASTIC-RELATED"/>
    <property type="match status" value="1"/>
</dbReference>
<dbReference type="PANTHER" id="PTHR30508">
    <property type="entry name" value="FES CLUSTER ASSEMBLY PROTEIN SUF"/>
    <property type="match status" value="1"/>
</dbReference>
<dbReference type="InterPro" id="IPR000825">
    <property type="entry name" value="SUF_FeS_clus_asmbl_SufBD_core"/>
</dbReference>
<dbReference type="Proteomes" id="UP000177865">
    <property type="component" value="Unassembled WGS sequence"/>
</dbReference>
<feature type="domain" description="SUF system FeS cluster assembly SufBD core" evidence="2">
    <location>
        <begin position="29"/>
        <end position="164"/>
    </location>
</feature>